<keyword evidence="1" id="KW-0489">Methyltransferase</keyword>
<protein>
    <recommendedName>
        <fullName evidence="4">DNA methylase N-4/N-6 domain-containing protein</fullName>
    </recommendedName>
</protein>
<dbReference type="Gene3D" id="3.40.50.150">
    <property type="entry name" value="Vaccinia Virus protein VP39"/>
    <property type="match status" value="1"/>
</dbReference>
<dbReference type="SUPFAM" id="SSF53335">
    <property type="entry name" value="S-adenosyl-L-methionine-dependent methyltransferases"/>
    <property type="match status" value="1"/>
</dbReference>
<evidence type="ECO:0000259" key="4">
    <source>
        <dbReference type="Pfam" id="PF01555"/>
    </source>
</evidence>
<dbReference type="Pfam" id="PF01555">
    <property type="entry name" value="N6_N4_Mtase"/>
    <property type="match status" value="1"/>
</dbReference>
<dbReference type="GO" id="GO:0008170">
    <property type="term" value="F:N-methyltransferase activity"/>
    <property type="evidence" value="ECO:0007669"/>
    <property type="project" value="InterPro"/>
</dbReference>
<accession>X0VDT6</accession>
<dbReference type="InterPro" id="IPR002941">
    <property type="entry name" value="DNA_methylase_N4/N6"/>
</dbReference>
<dbReference type="GO" id="GO:0032259">
    <property type="term" value="P:methylation"/>
    <property type="evidence" value="ECO:0007669"/>
    <property type="project" value="UniProtKB-KW"/>
</dbReference>
<feature type="domain" description="DNA methylase N-4/N-6" evidence="4">
    <location>
        <begin position="102"/>
        <end position="255"/>
    </location>
</feature>
<evidence type="ECO:0000256" key="1">
    <source>
        <dbReference type="ARBA" id="ARBA00022603"/>
    </source>
</evidence>
<evidence type="ECO:0000256" key="2">
    <source>
        <dbReference type="ARBA" id="ARBA00022679"/>
    </source>
</evidence>
<dbReference type="EMBL" id="BARS01025892">
    <property type="protein sequence ID" value="GAG09417.1"/>
    <property type="molecule type" value="Genomic_DNA"/>
</dbReference>
<dbReference type="GO" id="GO:0003677">
    <property type="term" value="F:DNA binding"/>
    <property type="evidence" value="ECO:0007669"/>
    <property type="project" value="InterPro"/>
</dbReference>
<proteinExistence type="predicted"/>
<sequence>IADNQLPLNAGWDIDKLKIEMQELDELGFDLDLIGFDDDMLSSLLEDLTVEGLTDEDDVPEFPENPVSVLGDIWQLGNHRLMCGDSTSIDDVDKLMNGNKADITFTSPPYNAGKTPKESGKYKNDNDSKTTSEYVSFLNDFTLLALQYTDFVFSNIQSISGNKTALIEHLYNLKENYADVIIWNKGKGQPAMARKVLNSAFEYIYVFSNEATRAIGKKDFRGTIANIFELNPNKGKEYAKIHKATFRVELPEMFIDWFVESSVYEPF</sequence>
<gene>
    <name evidence="5" type="ORF">S01H1_40866</name>
</gene>
<organism evidence="5">
    <name type="scientific">marine sediment metagenome</name>
    <dbReference type="NCBI Taxonomy" id="412755"/>
    <lineage>
        <taxon>unclassified sequences</taxon>
        <taxon>metagenomes</taxon>
        <taxon>ecological metagenomes</taxon>
    </lineage>
</organism>
<comment type="caution">
    <text evidence="5">The sequence shown here is derived from an EMBL/GenBank/DDBJ whole genome shotgun (WGS) entry which is preliminary data.</text>
</comment>
<feature type="compositionally biased region" description="Basic and acidic residues" evidence="3">
    <location>
        <begin position="115"/>
        <end position="126"/>
    </location>
</feature>
<reference evidence="5" key="1">
    <citation type="journal article" date="2014" name="Front. Microbiol.">
        <title>High frequency of phylogenetically diverse reductive dehalogenase-homologous genes in deep subseafloor sedimentary metagenomes.</title>
        <authorList>
            <person name="Kawai M."/>
            <person name="Futagami T."/>
            <person name="Toyoda A."/>
            <person name="Takaki Y."/>
            <person name="Nishi S."/>
            <person name="Hori S."/>
            <person name="Arai W."/>
            <person name="Tsubouchi T."/>
            <person name="Morono Y."/>
            <person name="Uchiyama I."/>
            <person name="Ito T."/>
            <person name="Fujiyama A."/>
            <person name="Inagaki F."/>
            <person name="Takami H."/>
        </authorList>
    </citation>
    <scope>NUCLEOTIDE SEQUENCE</scope>
    <source>
        <strain evidence="5">Expedition CK06-06</strain>
    </source>
</reference>
<evidence type="ECO:0000256" key="3">
    <source>
        <dbReference type="SAM" id="MobiDB-lite"/>
    </source>
</evidence>
<keyword evidence="2" id="KW-0808">Transferase</keyword>
<dbReference type="InterPro" id="IPR029063">
    <property type="entry name" value="SAM-dependent_MTases_sf"/>
</dbReference>
<feature type="non-terminal residue" evidence="5">
    <location>
        <position position="267"/>
    </location>
</feature>
<feature type="non-terminal residue" evidence="5">
    <location>
        <position position="1"/>
    </location>
</feature>
<evidence type="ECO:0000313" key="5">
    <source>
        <dbReference type="EMBL" id="GAG09417.1"/>
    </source>
</evidence>
<name>X0VDT6_9ZZZZ</name>
<dbReference type="AlphaFoldDB" id="X0VDT6"/>
<feature type="region of interest" description="Disordered" evidence="3">
    <location>
        <begin position="106"/>
        <end position="126"/>
    </location>
</feature>